<dbReference type="NCBIfam" id="TIGR00739">
    <property type="entry name" value="yajC"/>
    <property type="match status" value="1"/>
</dbReference>
<keyword evidence="4" id="KW-1003">Cell membrane</keyword>
<keyword evidence="6" id="KW-0653">Protein transport</keyword>
<sequence length="117" mass="13263">MDSQSMQALIVPIGFLLIFYFFLIRPQKKKDNEIKEMRNNLHEGDEVITIGGIYGKIIRAKEDVLTLEVGSTKTRLDVTRWAIGSIVKKNESKSKKDSEKGTEQDSGKDSEDNNKES</sequence>
<evidence type="ECO:0000256" key="11">
    <source>
        <dbReference type="SAM" id="Phobius"/>
    </source>
</evidence>
<gene>
    <name evidence="12" type="primary">yajC</name>
    <name evidence="12" type="ORF">H8707_10660</name>
</gene>
<evidence type="ECO:0000256" key="9">
    <source>
        <dbReference type="ARBA" id="ARBA00023136"/>
    </source>
</evidence>
<evidence type="ECO:0000256" key="1">
    <source>
        <dbReference type="ARBA" id="ARBA00004162"/>
    </source>
</evidence>
<evidence type="ECO:0000256" key="2">
    <source>
        <dbReference type="ARBA" id="ARBA00006742"/>
    </source>
</evidence>
<keyword evidence="5 11" id="KW-0812">Transmembrane</keyword>
<feature type="transmembrane region" description="Helical" evidence="11">
    <location>
        <begin position="6"/>
        <end position="24"/>
    </location>
</feature>
<dbReference type="AlphaFoldDB" id="A0A926ILI2"/>
<evidence type="ECO:0000256" key="6">
    <source>
        <dbReference type="ARBA" id="ARBA00022927"/>
    </source>
</evidence>
<dbReference type="PANTHER" id="PTHR33909:SF1">
    <property type="entry name" value="SEC TRANSLOCON ACCESSORY COMPLEX SUBUNIT YAJC"/>
    <property type="match status" value="1"/>
</dbReference>
<evidence type="ECO:0000256" key="7">
    <source>
        <dbReference type="ARBA" id="ARBA00022989"/>
    </source>
</evidence>
<dbReference type="PRINTS" id="PR01853">
    <property type="entry name" value="YAJCTRNLCASE"/>
</dbReference>
<keyword evidence="13" id="KW-1185">Reference proteome</keyword>
<comment type="similarity">
    <text evidence="2">Belongs to the YajC family.</text>
</comment>
<dbReference type="InterPro" id="IPR003849">
    <property type="entry name" value="Preprotein_translocase_YajC"/>
</dbReference>
<organism evidence="12 13">
    <name type="scientific">Paratissierella segnis</name>
    <dbReference type="NCBI Taxonomy" id="2763679"/>
    <lineage>
        <taxon>Bacteria</taxon>
        <taxon>Bacillati</taxon>
        <taxon>Bacillota</taxon>
        <taxon>Tissierellia</taxon>
        <taxon>Tissierellales</taxon>
        <taxon>Tissierellaceae</taxon>
        <taxon>Paratissierella</taxon>
    </lineage>
</organism>
<reference evidence="12" key="1">
    <citation type="submission" date="2020-08" db="EMBL/GenBank/DDBJ databases">
        <title>Genome public.</title>
        <authorList>
            <person name="Liu C."/>
            <person name="Sun Q."/>
        </authorList>
    </citation>
    <scope>NUCLEOTIDE SEQUENCE</scope>
    <source>
        <strain evidence="12">BX21</strain>
    </source>
</reference>
<dbReference type="EMBL" id="JACRTG010000025">
    <property type="protein sequence ID" value="MBC8588688.1"/>
    <property type="molecule type" value="Genomic_DNA"/>
</dbReference>
<name>A0A926ILI2_9FIRM</name>
<evidence type="ECO:0000313" key="13">
    <source>
        <dbReference type="Proteomes" id="UP000601171"/>
    </source>
</evidence>
<feature type="region of interest" description="Disordered" evidence="10">
    <location>
        <begin position="90"/>
        <end position="117"/>
    </location>
</feature>
<dbReference type="GO" id="GO:0015031">
    <property type="term" value="P:protein transport"/>
    <property type="evidence" value="ECO:0007669"/>
    <property type="project" value="UniProtKB-KW"/>
</dbReference>
<dbReference type="Proteomes" id="UP000601171">
    <property type="component" value="Unassembled WGS sequence"/>
</dbReference>
<keyword evidence="8" id="KW-0811">Translocation</keyword>
<evidence type="ECO:0000256" key="10">
    <source>
        <dbReference type="SAM" id="MobiDB-lite"/>
    </source>
</evidence>
<keyword evidence="7 11" id="KW-1133">Transmembrane helix</keyword>
<evidence type="ECO:0000256" key="5">
    <source>
        <dbReference type="ARBA" id="ARBA00022692"/>
    </source>
</evidence>
<dbReference type="RefSeq" id="WP_262430142.1">
    <property type="nucleotide sequence ID" value="NZ_JACRTG010000025.1"/>
</dbReference>
<accession>A0A926ILI2</accession>
<proteinExistence type="inferred from homology"/>
<evidence type="ECO:0000256" key="8">
    <source>
        <dbReference type="ARBA" id="ARBA00023010"/>
    </source>
</evidence>
<protein>
    <submittedName>
        <fullName evidence="12">Preprotein translocase subunit YajC</fullName>
    </submittedName>
</protein>
<dbReference type="GO" id="GO:0005886">
    <property type="term" value="C:plasma membrane"/>
    <property type="evidence" value="ECO:0007669"/>
    <property type="project" value="UniProtKB-SubCell"/>
</dbReference>
<keyword evidence="9 11" id="KW-0472">Membrane</keyword>
<comment type="caution">
    <text evidence="12">The sequence shown here is derived from an EMBL/GenBank/DDBJ whole genome shotgun (WGS) entry which is preliminary data.</text>
</comment>
<dbReference type="Pfam" id="PF02699">
    <property type="entry name" value="YajC"/>
    <property type="match status" value="1"/>
</dbReference>
<dbReference type="PANTHER" id="PTHR33909">
    <property type="entry name" value="SEC TRANSLOCON ACCESSORY COMPLEX SUBUNIT YAJC"/>
    <property type="match status" value="1"/>
</dbReference>
<dbReference type="SMART" id="SM01323">
    <property type="entry name" value="YajC"/>
    <property type="match status" value="1"/>
</dbReference>
<evidence type="ECO:0000256" key="4">
    <source>
        <dbReference type="ARBA" id="ARBA00022475"/>
    </source>
</evidence>
<evidence type="ECO:0000313" key="12">
    <source>
        <dbReference type="EMBL" id="MBC8588688.1"/>
    </source>
</evidence>
<comment type="subcellular location">
    <subcellularLocation>
        <location evidence="1">Cell membrane</location>
        <topology evidence="1">Single-pass membrane protein</topology>
    </subcellularLocation>
</comment>
<keyword evidence="3" id="KW-0813">Transport</keyword>
<evidence type="ECO:0000256" key="3">
    <source>
        <dbReference type="ARBA" id="ARBA00022448"/>
    </source>
</evidence>